<accession>A0AAD9PR24</accession>
<sequence>MSKVEETPKPSLDEMFLQRQIQHLLQENKVLQVRTQGVQVLGKVLQESQENNARLEKEVEQLKLQLNQNGIDSSQVDFSVCTVSTVIDDECQQGSAASTLPNTSSNTSVINSNSGIHDHIHVTTASGPQSFSAGSPSLLIRENTVKETQAEFQLIGCEFDQLIKHIRSLRENFEKLPASNRDTETQGKLIVLFTKLSDYARQAKTRETLSSALVSEEEKIRAKLAEMEEEQASHEVFVQQLKEILEESREEIGEIQTEVNTYQEAAIVKREKEARVAHEQPKMFHSGQTTRFSPSQKVNLNYDMEMMIV</sequence>
<feature type="coiled-coil region" evidence="1">
    <location>
        <begin position="38"/>
        <end position="72"/>
    </location>
</feature>
<keyword evidence="1" id="KW-0175">Coiled coil</keyword>
<dbReference type="AlphaFoldDB" id="A0AAD9PR24"/>
<name>A0AAD9PR24_ACRCE</name>
<reference evidence="2" key="2">
    <citation type="journal article" date="2023" name="Science">
        <title>Genomic signatures of disease resistance in endangered staghorn corals.</title>
        <authorList>
            <person name="Vollmer S.V."/>
            <person name="Selwyn J.D."/>
            <person name="Despard B.A."/>
            <person name="Roesel C.L."/>
        </authorList>
    </citation>
    <scope>NUCLEOTIDE SEQUENCE</scope>
    <source>
        <strain evidence="2">K2</strain>
    </source>
</reference>
<comment type="caution">
    <text evidence="2">The sequence shown here is derived from an EMBL/GenBank/DDBJ whole genome shotgun (WGS) entry which is preliminary data.</text>
</comment>
<dbReference type="Proteomes" id="UP001249851">
    <property type="component" value="Unassembled WGS sequence"/>
</dbReference>
<evidence type="ECO:0000256" key="1">
    <source>
        <dbReference type="SAM" id="Coils"/>
    </source>
</evidence>
<keyword evidence="3" id="KW-1185">Reference proteome</keyword>
<protein>
    <submittedName>
        <fullName evidence="2">Uncharacterized protein</fullName>
    </submittedName>
</protein>
<evidence type="ECO:0000313" key="3">
    <source>
        <dbReference type="Proteomes" id="UP001249851"/>
    </source>
</evidence>
<organism evidence="2 3">
    <name type="scientific">Acropora cervicornis</name>
    <name type="common">Staghorn coral</name>
    <dbReference type="NCBI Taxonomy" id="6130"/>
    <lineage>
        <taxon>Eukaryota</taxon>
        <taxon>Metazoa</taxon>
        <taxon>Cnidaria</taxon>
        <taxon>Anthozoa</taxon>
        <taxon>Hexacorallia</taxon>
        <taxon>Scleractinia</taxon>
        <taxon>Astrocoeniina</taxon>
        <taxon>Acroporidae</taxon>
        <taxon>Acropora</taxon>
    </lineage>
</organism>
<proteinExistence type="predicted"/>
<reference evidence="2" key="1">
    <citation type="journal article" date="2023" name="G3 (Bethesda)">
        <title>Whole genome assembly and annotation of the endangered Caribbean coral Acropora cervicornis.</title>
        <authorList>
            <person name="Selwyn J.D."/>
            <person name="Vollmer S.V."/>
        </authorList>
    </citation>
    <scope>NUCLEOTIDE SEQUENCE</scope>
    <source>
        <strain evidence="2">K2</strain>
    </source>
</reference>
<feature type="coiled-coil region" evidence="1">
    <location>
        <begin position="210"/>
        <end position="265"/>
    </location>
</feature>
<dbReference type="EMBL" id="JARQWQ010000184">
    <property type="protein sequence ID" value="KAK2547438.1"/>
    <property type="molecule type" value="Genomic_DNA"/>
</dbReference>
<gene>
    <name evidence="2" type="ORF">P5673_032565</name>
</gene>
<evidence type="ECO:0000313" key="2">
    <source>
        <dbReference type="EMBL" id="KAK2547438.1"/>
    </source>
</evidence>